<evidence type="ECO:0000256" key="8">
    <source>
        <dbReference type="ARBA" id="ARBA00023170"/>
    </source>
</evidence>
<dbReference type="EMBL" id="SZQL01000002">
    <property type="protein sequence ID" value="TKK71069.1"/>
    <property type="molecule type" value="Genomic_DNA"/>
</dbReference>
<dbReference type="InterPro" id="IPR023996">
    <property type="entry name" value="TonB-dep_OMP_SusC/RagA"/>
</dbReference>
<evidence type="ECO:0000256" key="7">
    <source>
        <dbReference type="ARBA" id="ARBA00023136"/>
    </source>
</evidence>
<evidence type="ECO:0000256" key="11">
    <source>
        <dbReference type="RuleBase" id="RU003357"/>
    </source>
</evidence>
<keyword evidence="3 10" id="KW-1134">Transmembrane beta strand</keyword>
<evidence type="ECO:0000256" key="10">
    <source>
        <dbReference type="PROSITE-ProRule" id="PRU01360"/>
    </source>
</evidence>
<evidence type="ECO:0000313" key="15">
    <source>
        <dbReference type="Proteomes" id="UP000305848"/>
    </source>
</evidence>
<dbReference type="Gene3D" id="2.170.130.10">
    <property type="entry name" value="TonB-dependent receptor, plug domain"/>
    <property type="match status" value="1"/>
</dbReference>
<accession>A0A4U3L965</accession>
<dbReference type="OrthoDB" id="9768177at2"/>
<dbReference type="InterPro" id="IPR036942">
    <property type="entry name" value="Beta-barrel_TonB_sf"/>
</dbReference>
<keyword evidence="2 10" id="KW-0813">Transport</keyword>
<dbReference type="InterPro" id="IPR039426">
    <property type="entry name" value="TonB-dep_rcpt-like"/>
</dbReference>
<dbReference type="GO" id="GO:0015344">
    <property type="term" value="F:siderophore uptake transmembrane transporter activity"/>
    <property type="evidence" value="ECO:0007669"/>
    <property type="project" value="TreeGrafter"/>
</dbReference>
<dbReference type="Pfam" id="PF07715">
    <property type="entry name" value="Plug"/>
    <property type="match status" value="1"/>
</dbReference>
<dbReference type="NCBIfam" id="TIGR04056">
    <property type="entry name" value="OMP_RagA_SusC"/>
    <property type="match status" value="1"/>
</dbReference>
<feature type="domain" description="TonB-dependent receptor-like beta-barrel" evidence="12">
    <location>
        <begin position="379"/>
        <end position="1073"/>
    </location>
</feature>
<keyword evidence="7 10" id="KW-0472">Membrane</keyword>
<sequence>MQLHAQSSEQSNLLKTVISIDADRLPLQKILSEISTNSGVKLAYDVNEVSKYIVTLHDKRQFTIEDVLNKALQNTGLTYQAYANTIVIFNKAAKGTSAAVGANNHLVQYATYKEVQQKITGKVVDENGPVQNASVFIKGTSTGTITDAKGNFELEADAGEVTIVVSIVGYKSREVKLTAGGNNVIQLEHEDNQLEKVVVVGYGTQSRAKVTGAVADVKLDKITSRSVSGIGDVLQGKAPGVIVQNEGGDPTSQPRVYIRGLGGINGESALYVVDGVIYSGTPVINPNEIESIDVLKDASAAIYGARASGGVILITTKKGKAGAATVTLDAKLGSQTPWRKLHSLNAKEYADVMNLAADNAGVARLPAFDASVYPDGQITRTDWINEVFRTGPVNDYNVNITGGNDKSKYFTSFGYRKADGILLNTYTERYNFRFNSDHQLKPWLKFGENMQYAYTNGNGANTSSAYTGALLASLFYPPSIAPYTADGSFSGLPVEYAGNYGDVINPVAYLKRLDSKTPVNTLLLNPYVDIKIMDGLNFHSNFSITKSFSSNKSFSTKVPEIGKIFDYNQLSQTASDFTDLLAEQTVNYNKKFGLHTINAVAGYTYQNTKSDYVYVFAQGFDDESEAYRYFQNATQIFQPSSGHSESALISYLARVNYDYAGKYLLSVLGRRDGSSLVAEKNKFENYGSASAGWVISRENFMAGTKNWLSNLKIRGSYGVLGNLGSLPVNAVNQPLAATASYFGAVPTVYYGYAENTLSNPDLKWATSKQANVGLDAGFMGNRLSLTADYFVKTTGDMILQIAVPSTAGVTNGKWINAGEARDKGIELGINYSNGPQAAFQYSIGATFTKVSNTLLSLNDSATNISTSGINIRSTLTPVIIQTGQTLYAYNVVQTAGIFKTEAEVNSYVNKDGGLIQPNAKPGDLKFVDANGDGVINDNDRVVKGSAYPKFSYGFSFNAAYKGFDLNVFLQGVQGNKLFNGLKYLGLQSSVSGQNYNMLEDIKNAWSPSNPNADIPRVSLSDPNGNFSTTSDWFIEDGSYMRVKNLTLGYTLPATLTERLHLNTLRVYATANNLFTFTNYSGFDPEVGMDNYGIDIGRYPQARTILFGLNVNF</sequence>
<evidence type="ECO:0000256" key="5">
    <source>
        <dbReference type="ARBA" id="ARBA00022729"/>
    </source>
</evidence>
<evidence type="ECO:0000256" key="6">
    <source>
        <dbReference type="ARBA" id="ARBA00023077"/>
    </source>
</evidence>
<dbReference type="Gene3D" id="2.60.40.1120">
    <property type="entry name" value="Carboxypeptidase-like, regulatory domain"/>
    <property type="match status" value="1"/>
</dbReference>
<name>A0A4U3L965_9BACT</name>
<evidence type="ECO:0000256" key="9">
    <source>
        <dbReference type="ARBA" id="ARBA00023237"/>
    </source>
</evidence>
<evidence type="ECO:0000256" key="2">
    <source>
        <dbReference type="ARBA" id="ARBA00022448"/>
    </source>
</evidence>
<organism evidence="14 15">
    <name type="scientific">Ilyomonas limi</name>
    <dbReference type="NCBI Taxonomy" id="2575867"/>
    <lineage>
        <taxon>Bacteria</taxon>
        <taxon>Pseudomonadati</taxon>
        <taxon>Bacteroidota</taxon>
        <taxon>Chitinophagia</taxon>
        <taxon>Chitinophagales</taxon>
        <taxon>Chitinophagaceae</taxon>
        <taxon>Ilyomonas</taxon>
    </lineage>
</organism>
<dbReference type="PROSITE" id="PS52016">
    <property type="entry name" value="TONB_DEPENDENT_REC_3"/>
    <property type="match status" value="1"/>
</dbReference>
<dbReference type="InterPro" id="IPR000531">
    <property type="entry name" value="Beta-barrel_TonB"/>
</dbReference>
<evidence type="ECO:0000256" key="1">
    <source>
        <dbReference type="ARBA" id="ARBA00004571"/>
    </source>
</evidence>
<dbReference type="NCBIfam" id="TIGR04057">
    <property type="entry name" value="SusC_RagA_signa"/>
    <property type="match status" value="1"/>
</dbReference>
<dbReference type="SUPFAM" id="SSF49464">
    <property type="entry name" value="Carboxypeptidase regulatory domain-like"/>
    <property type="match status" value="1"/>
</dbReference>
<dbReference type="InterPro" id="IPR023997">
    <property type="entry name" value="TonB-dep_OMP_SusC/RagA_CS"/>
</dbReference>
<dbReference type="Pfam" id="PF13715">
    <property type="entry name" value="CarbopepD_reg_2"/>
    <property type="match status" value="1"/>
</dbReference>
<comment type="subcellular location">
    <subcellularLocation>
        <location evidence="1 10">Cell outer membrane</location>
        <topology evidence="1 10">Multi-pass membrane protein</topology>
    </subcellularLocation>
</comment>
<keyword evidence="8 14" id="KW-0675">Receptor</keyword>
<keyword evidence="5" id="KW-0732">Signal</keyword>
<evidence type="ECO:0000256" key="3">
    <source>
        <dbReference type="ARBA" id="ARBA00022452"/>
    </source>
</evidence>
<keyword evidence="4 10" id="KW-0812">Transmembrane</keyword>
<reference evidence="14 15" key="1">
    <citation type="submission" date="2019-05" db="EMBL/GenBank/DDBJ databases">
        <title>Panacibacter sp. strain 17mud1-8 Genome sequencing and assembly.</title>
        <authorList>
            <person name="Chhetri G."/>
        </authorList>
    </citation>
    <scope>NUCLEOTIDE SEQUENCE [LARGE SCALE GENOMIC DNA]</scope>
    <source>
        <strain evidence="14 15">17mud1-8</strain>
    </source>
</reference>
<evidence type="ECO:0000259" key="12">
    <source>
        <dbReference type="Pfam" id="PF00593"/>
    </source>
</evidence>
<dbReference type="Gene3D" id="2.40.170.20">
    <property type="entry name" value="TonB-dependent receptor, beta-barrel domain"/>
    <property type="match status" value="1"/>
</dbReference>
<dbReference type="Pfam" id="PF00593">
    <property type="entry name" value="TonB_dep_Rec_b-barrel"/>
    <property type="match status" value="1"/>
</dbReference>
<gene>
    <name evidence="14" type="ORF">FC093_04900</name>
</gene>
<evidence type="ECO:0000256" key="4">
    <source>
        <dbReference type="ARBA" id="ARBA00022692"/>
    </source>
</evidence>
<dbReference type="AlphaFoldDB" id="A0A4U3L965"/>
<dbReference type="GO" id="GO:0044718">
    <property type="term" value="P:siderophore transmembrane transport"/>
    <property type="evidence" value="ECO:0007669"/>
    <property type="project" value="TreeGrafter"/>
</dbReference>
<comment type="similarity">
    <text evidence="10 11">Belongs to the TonB-dependent receptor family.</text>
</comment>
<dbReference type="PANTHER" id="PTHR30069:SF29">
    <property type="entry name" value="HEMOGLOBIN AND HEMOGLOBIN-HAPTOGLOBIN-BINDING PROTEIN 1-RELATED"/>
    <property type="match status" value="1"/>
</dbReference>
<dbReference type="PANTHER" id="PTHR30069">
    <property type="entry name" value="TONB-DEPENDENT OUTER MEMBRANE RECEPTOR"/>
    <property type="match status" value="1"/>
</dbReference>
<keyword evidence="9 10" id="KW-0998">Cell outer membrane</keyword>
<protein>
    <submittedName>
        <fullName evidence="14">TonB-dependent receptor</fullName>
    </submittedName>
</protein>
<dbReference type="Gene3D" id="3.55.50.30">
    <property type="match status" value="1"/>
</dbReference>
<keyword evidence="6 11" id="KW-0798">TonB box</keyword>
<dbReference type="SUPFAM" id="SSF56935">
    <property type="entry name" value="Porins"/>
    <property type="match status" value="1"/>
</dbReference>
<proteinExistence type="inferred from homology"/>
<dbReference type="Proteomes" id="UP000305848">
    <property type="component" value="Unassembled WGS sequence"/>
</dbReference>
<dbReference type="InterPro" id="IPR037066">
    <property type="entry name" value="Plug_dom_sf"/>
</dbReference>
<evidence type="ECO:0000259" key="13">
    <source>
        <dbReference type="Pfam" id="PF07715"/>
    </source>
</evidence>
<evidence type="ECO:0000313" key="14">
    <source>
        <dbReference type="EMBL" id="TKK71069.1"/>
    </source>
</evidence>
<dbReference type="InterPro" id="IPR008969">
    <property type="entry name" value="CarboxyPept-like_regulatory"/>
</dbReference>
<keyword evidence="15" id="KW-1185">Reference proteome</keyword>
<comment type="caution">
    <text evidence="14">The sequence shown here is derived from an EMBL/GenBank/DDBJ whole genome shotgun (WGS) entry which is preliminary data.</text>
</comment>
<feature type="domain" description="TonB-dependent receptor plug" evidence="13">
    <location>
        <begin position="208"/>
        <end position="311"/>
    </location>
</feature>
<dbReference type="InterPro" id="IPR012910">
    <property type="entry name" value="Plug_dom"/>
</dbReference>
<dbReference type="GO" id="GO:0009279">
    <property type="term" value="C:cell outer membrane"/>
    <property type="evidence" value="ECO:0007669"/>
    <property type="project" value="UniProtKB-SubCell"/>
</dbReference>